<keyword evidence="3" id="KW-1185">Reference proteome</keyword>
<sequence length="161" mass="17944">MMEVNKVSFSDSEDFFYYQNSPANDKNESEREDADRQHLDSDVSIRELEDGDIEVSQQLIATDPTVRCINNLLGKVNLQPDCSHGKTVLEEPFTAIKIKGAIDDLGSNKAPGLDGYTGEFLKKAWNTVTGEILKNMLHMGRGGLTKQQVARSHVLFKSSRP</sequence>
<reference evidence="2 3" key="1">
    <citation type="submission" date="2024-03" db="EMBL/GenBank/DDBJ databases">
        <authorList>
            <person name="Gkanogiannis A."/>
            <person name="Becerra Lopez-Lavalle L."/>
        </authorList>
    </citation>
    <scope>NUCLEOTIDE SEQUENCE [LARGE SCALE GENOMIC DNA]</scope>
</reference>
<proteinExistence type="predicted"/>
<evidence type="ECO:0000313" key="3">
    <source>
        <dbReference type="Proteomes" id="UP001642487"/>
    </source>
</evidence>
<evidence type="ECO:0000313" key="2">
    <source>
        <dbReference type="EMBL" id="CAK9329507.1"/>
    </source>
</evidence>
<evidence type="ECO:0000256" key="1">
    <source>
        <dbReference type="SAM" id="MobiDB-lite"/>
    </source>
</evidence>
<organism evidence="2 3">
    <name type="scientific">Citrullus colocynthis</name>
    <name type="common">colocynth</name>
    <dbReference type="NCBI Taxonomy" id="252529"/>
    <lineage>
        <taxon>Eukaryota</taxon>
        <taxon>Viridiplantae</taxon>
        <taxon>Streptophyta</taxon>
        <taxon>Embryophyta</taxon>
        <taxon>Tracheophyta</taxon>
        <taxon>Spermatophyta</taxon>
        <taxon>Magnoliopsida</taxon>
        <taxon>eudicotyledons</taxon>
        <taxon>Gunneridae</taxon>
        <taxon>Pentapetalae</taxon>
        <taxon>rosids</taxon>
        <taxon>fabids</taxon>
        <taxon>Cucurbitales</taxon>
        <taxon>Cucurbitaceae</taxon>
        <taxon>Benincaseae</taxon>
        <taxon>Citrullus</taxon>
    </lineage>
</organism>
<dbReference type="EMBL" id="OZ021743">
    <property type="protein sequence ID" value="CAK9329507.1"/>
    <property type="molecule type" value="Genomic_DNA"/>
</dbReference>
<accession>A0ABP0Z9P7</accession>
<protein>
    <submittedName>
        <fullName evidence="2">Uncharacterized protein</fullName>
    </submittedName>
</protein>
<feature type="region of interest" description="Disordered" evidence="1">
    <location>
        <begin position="17"/>
        <end position="38"/>
    </location>
</feature>
<name>A0ABP0Z9P7_9ROSI</name>
<dbReference type="Proteomes" id="UP001642487">
    <property type="component" value="Chromosome 9"/>
</dbReference>
<gene>
    <name evidence="2" type="ORF">CITCOLO1_LOCUS21976</name>
</gene>
<feature type="compositionally biased region" description="Basic and acidic residues" evidence="1">
    <location>
        <begin position="25"/>
        <end position="38"/>
    </location>
</feature>